<dbReference type="InterPro" id="IPR022764">
    <property type="entry name" value="Peptidase_S54_rhomboid_dom"/>
</dbReference>
<dbReference type="GO" id="GO:0006508">
    <property type="term" value="P:proteolysis"/>
    <property type="evidence" value="ECO:0007669"/>
    <property type="project" value="UniProtKB-KW"/>
</dbReference>
<dbReference type="InterPro" id="IPR009060">
    <property type="entry name" value="UBA-like_sf"/>
</dbReference>
<dbReference type="InterPro" id="IPR015940">
    <property type="entry name" value="UBA"/>
</dbReference>
<evidence type="ECO:0000256" key="1">
    <source>
        <dbReference type="ARBA" id="ARBA00004141"/>
    </source>
</evidence>
<dbReference type="Gramene" id="PNW80302">
    <property type="protein sequence ID" value="PNW80302"/>
    <property type="gene ID" value="CHLRE_08g386050v5"/>
</dbReference>
<protein>
    <submittedName>
        <fullName evidence="10">Uncharacterized protein</fullName>
    </submittedName>
</protein>
<dbReference type="PaxDb" id="3055-EDP02722"/>
<feature type="compositionally biased region" description="Low complexity" evidence="8">
    <location>
        <begin position="216"/>
        <end position="244"/>
    </location>
</feature>
<dbReference type="Gene3D" id="1.10.8.10">
    <property type="entry name" value="DNA helicase RuvA subunit, C-terminal domain"/>
    <property type="match status" value="1"/>
</dbReference>
<keyword evidence="6 9" id="KW-1133">Transmembrane helix</keyword>
<dbReference type="KEGG" id="cre:CHLRE_08g386050v5"/>
<evidence type="ECO:0000256" key="7">
    <source>
        <dbReference type="ARBA" id="ARBA00023136"/>
    </source>
</evidence>
<feature type="transmembrane region" description="Helical" evidence="9">
    <location>
        <begin position="42"/>
        <end position="65"/>
    </location>
</feature>
<name>A8IYX5_CHLRE</name>
<gene>
    <name evidence="10" type="ORF">CHLRE_08g386050v5</name>
</gene>
<evidence type="ECO:0000256" key="4">
    <source>
        <dbReference type="ARBA" id="ARBA00022692"/>
    </source>
</evidence>
<dbReference type="GeneID" id="5719777"/>
<dbReference type="SUPFAM" id="SSF144091">
    <property type="entry name" value="Rhomboid-like"/>
    <property type="match status" value="1"/>
</dbReference>
<evidence type="ECO:0000256" key="5">
    <source>
        <dbReference type="ARBA" id="ARBA00022801"/>
    </source>
</evidence>
<feature type="transmembrane region" description="Helical" evidence="9">
    <location>
        <begin position="77"/>
        <end position="95"/>
    </location>
</feature>
<keyword evidence="3" id="KW-0645">Protease</keyword>
<dbReference type="PANTHER" id="PTHR43066:SF1">
    <property type="entry name" value="RHOMBOID PROTEIN 2"/>
    <property type="match status" value="1"/>
</dbReference>
<dbReference type="RefSeq" id="XP_001694289.1">
    <property type="nucleotide sequence ID" value="XM_001694237.2"/>
</dbReference>
<feature type="transmembrane region" description="Helical" evidence="9">
    <location>
        <begin position="12"/>
        <end position="30"/>
    </location>
</feature>
<evidence type="ECO:0000256" key="8">
    <source>
        <dbReference type="SAM" id="MobiDB-lite"/>
    </source>
</evidence>
<proteinExistence type="inferred from homology"/>
<dbReference type="OMA" id="QYWRLLV"/>
<evidence type="ECO:0000256" key="3">
    <source>
        <dbReference type="ARBA" id="ARBA00022670"/>
    </source>
</evidence>
<evidence type="ECO:0000256" key="6">
    <source>
        <dbReference type="ARBA" id="ARBA00022989"/>
    </source>
</evidence>
<dbReference type="GO" id="GO:0004252">
    <property type="term" value="F:serine-type endopeptidase activity"/>
    <property type="evidence" value="ECO:0000318"/>
    <property type="project" value="GO_Central"/>
</dbReference>
<feature type="transmembrane region" description="Helical" evidence="9">
    <location>
        <begin position="102"/>
        <end position="122"/>
    </location>
</feature>
<feature type="transmembrane region" description="Helical" evidence="9">
    <location>
        <begin position="142"/>
        <end position="173"/>
    </location>
</feature>
<dbReference type="HOGENOM" id="CLU_057710_1_0_1"/>
<dbReference type="eggNOG" id="KOG4463">
    <property type="taxonomic scope" value="Eukaryota"/>
</dbReference>
<comment type="subcellular location">
    <subcellularLocation>
        <location evidence="1">Membrane</location>
        <topology evidence="1">Multi-pass membrane protein</topology>
    </subcellularLocation>
</comment>
<reference evidence="10 11" key="1">
    <citation type="journal article" date="2007" name="Science">
        <title>The Chlamydomonas genome reveals the evolution of key animal and plant functions.</title>
        <authorList>
            <person name="Merchant S.S."/>
            <person name="Prochnik S.E."/>
            <person name="Vallon O."/>
            <person name="Harris E.H."/>
            <person name="Karpowicz S.J."/>
            <person name="Witman G.B."/>
            <person name="Terry A."/>
            <person name="Salamov A."/>
            <person name="Fritz-Laylin L.K."/>
            <person name="Marechal-Drouard L."/>
            <person name="Marshall W.F."/>
            <person name="Qu L.H."/>
            <person name="Nelson D.R."/>
            <person name="Sanderfoot A.A."/>
            <person name="Spalding M.H."/>
            <person name="Kapitonov V.V."/>
            <person name="Ren Q."/>
            <person name="Ferris P."/>
            <person name="Lindquist E."/>
            <person name="Shapiro H."/>
            <person name="Lucas S.M."/>
            <person name="Grimwood J."/>
            <person name="Schmutz J."/>
            <person name="Cardol P."/>
            <person name="Cerutti H."/>
            <person name="Chanfreau G."/>
            <person name="Chen C.L."/>
            <person name="Cognat V."/>
            <person name="Croft M.T."/>
            <person name="Dent R."/>
            <person name="Dutcher S."/>
            <person name="Fernandez E."/>
            <person name="Fukuzawa H."/>
            <person name="Gonzalez-Ballester D."/>
            <person name="Gonzalez-Halphen D."/>
            <person name="Hallmann A."/>
            <person name="Hanikenne M."/>
            <person name="Hippler M."/>
            <person name="Inwood W."/>
            <person name="Jabbari K."/>
            <person name="Kalanon M."/>
            <person name="Kuras R."/>
            <person name="Lefebvre P.A."/>
            <person name="Lemaire S.D."/>
            <person name="Lobanov A.V."/>
            <person name="Lohr M."/>
            <person name="Manuell A."/>
            <person name="Meier I."/>
            <person name="Mets L."/>
            <person name="Mittag M."/>
            <person name="Mittelmeier T."/>
            <person name="Moroney J.V."/>
            <person name="Moseley J."/>
            <person name="Napoli C."/>
            <person name="Nedelcu A.M."/>
            <person name="Niyogi K."/>
            <person name="Novoselov S.V."/>
            <person name="Paulsen I.T."/>
            <person name="Pazour G."/>
            <person name="Purton S."/>
            <person name="Ral J.P."/>
            <person name="Riano-Pachon D.M."/>
            <person name="Riekhof W."/>
            <person name="Rymarquis L."/>
            <person name="Schroda M."/>
            <person name="Stern D."/>
            <person name="Umen J."/>
            <person name="Willows R."/>
            <person name="Wilson N."/>
            <person name="Zimmer S.L."/>
            <person name="Allmer J."/>
            <person name="Balk J."/>
            <person name="Bisova K."/>
            <person name="Chen C.J."/>
            <person name="Elias M."/>
            <person name="Gendler K."/>
            <person name="Hauser C."/>
            <person name="Lamb M.R."/>
            <person name="Ledford H."/>
            <person name="Long J.C."/>
            <person name="Minagawa J."/>
            <person name="Page M.D."/>
            <person name="Pan J."/>
            <person name="Pootakham W."/>
            <person name="Roje S."/>
            <person name="Rose A."/>
            <person name="Stahlberg E."/>
            <person name="Terauchi A.M."/>
            <person name="Yang P."/>
            <person name="Ball S."/>
            <person name="Bowler C."/>
            <person name="Dieckmann C.L."/>
            <person name="Gladyshev V.N."/>
            <person name="Green P."/>
            <person name="Jorgensen R."/>
            <person name="Mayfield S."/>
            <person name="Mueller-Roeber B."/>
            <person name="Rajamani S."/>
            <person name="Sayre R.T."/>
            <person name="Brokstein P."/>
            <person name="Dubchak I."/>
            <person name="Goodstein D."/>
            <person name="Hornick L."/>
            <person name="Huang Y.W."/>
            <person name="Jhaveri J."/>
            <person name="Luo Y."/>
            <person name="Martinez D."/>
            <person name="Ngau W.C."/>
            <person name="Otillar B."/>
            <person name="Poliakov A."/>
            <person name="Porter A."/>
            <person name="Szajkowski L."/>
            <person name="Werner G."/>
            <person name="Zhou K."/>
            <person name="Grigoriev I.V."/>
            <person name="Rokhsar D.S."/>
            <person name="Grossman A.R."/>
        </authorList>
    </citation>
    <scope>NUCLEOTIDE SEQUENCE [LARGE SCALE GENOMIC DNA]</scope>
    <source>
        <strain evidence="11">CC-503</strain>
    </source>
</reference>
<dbReference type="InParanoid" id="A8IYX5"/>
<keyword evidence="11" id="KW-1185">Reference proteome</keyword>
<keyword evidence="7 9" id="KW-0472">Membrane</keyword>
<evidence type="ECO:0000313" key="11">
    <source>
        <dbReference type="Proteomes" id="UP000006906"/>
    </source>
</evidence>
<keyword evidence="4 9" id="KW-0812">Transmembrane</keyword>
<dbReference type="OrthoDB" id="272778at2759"/>
<dbReference type="PROSITE" id="PS50030">
    <property type="entry name" value="UBA"/>
    <property type="match status" value="1"/>
</dbReference>
<evidence type="ECO:0000256" key="9">
    <source>
        <dbReference type="SAM" id="Phobius"/>
    </source>
</evidence>
<dbReference type="SUPFAM" id="SSF46934">
    <property type="entry name" value="UBA-like"/>
    <property type="match status" value="1"/>
</dbReference>
<keyword evidence="5" id="KW-0378">Hydrolase</keyword>
<evidence type="ECO:0000256" key="2">
    <source>
        <dbReference type="ARBA" id="ARBA00009045"/>
    </source>
</evidence>
<dbReference type="GO" id="GO:0016020">
    <property type="term" value="C:membrane"/>
    <property type="evidence" value="ECO:0007669"/>
    <property type="project" value="UniProtKB-SubCell"/>
</dbReference>
<sequence>MPTVTGFRHAPVSKGIIFLSAGASILSQAARASRRVQLVPGVLSRALVFRSPAELLFGTLVLYYFRVLERESGSNKFGAFAAASTGISALLQWLATRSGLAVSGLPSGPYGLIFAAFVQYFFQVPASNKVVVWPGWRLSDKVFLYLVGMQLLLSGGTSSLLAGCSGLAAGLLWRANVAGLKRFRLPGFVARFFSATLGALLGGDAAPSQPGAQDTAAGAGHQRRGGATAAAAPGPRPPATAAAGPGTGAGAGGGVAPHLPPPSPEAVEQLVAMGFGAAESERALQLANNDVQAAIGLLLNN</sequence>
<evidence type="ECO:0000313" key="10">
    <source>
        <dbReference type="EMBL" id="PNW80302.1"/>
    </source>
</evidence>
<dbReference type="Pfam" id="PF01694">
    <property type="entry name" value="Rhomboid"/>
    <property type="match status" value="1"/>
</dbReference>
<comment type="similarity">
    <text evidence="2">Belongs to the peptidase S54 family.</text>
</comment>
<dbReference type="SMART" id="SM00165">
    <property type="entry name" value="UBA"/>
    <property type="match status" value="1"/>
</dbReference>
<dbReference type="Pfam" id="PF00627">
    <property type="entry name" value="UBA"/>
    <property type="match status" value="1"/>
</dbReference>
<dbReference type="InterPro" id="IPR035952">
    <property type="entry name" value="Rhomboid-like_sf"/>
</dbReference>
<feature type="compositionally biased region" description="Gly residues" evidence="8">
    <location>
        <begin position="245"/>
        <end position="255"/>
    </location>
</feature>
<dbReference type="EMBL" id="CM008969">
    <property type="protein sequence ID" value="PNW80302.1"/>
    <property type="molecule type" value="Genomic_DNA"/>
</dbReference>
<dbReference type="FunCoup" id="A8IYX5">
    <property type="interactions" value="1865"/>
</dbReference>
<accession>A8IYX5</accession>
<dbReference type="Proteomes" id="UP000006906">
    <property type="component" value="Chromosome 8"/>
</dbReference>
<feature type="region of interest" description="Disordered" evidence="8">
    <location>
        <begin position="208"/>
        <end position="265"/>
    </location>
</feature>
<dbReference type="AlphaFoldDB" id="A8IYX5"/>
<organism evidence="10 11">
    <name type="scientific">Chlamydomonas reinhardtii</name>
    <name type="common">Chlamydomonas smithii</name>
    <dbReference type="NCBI Taxonomy" id="3055"/>
    <lineage>
        <taxon>Eukaryota</taxon>
        <taxon>Viridiplantae</taxon>
        <taxon>Chlorophyta</taxon>
        <taxon>core chlorophytes</taxon>
        <taxon>Chlorophyceae</taxon>
        <taxon>CS clade</taxon>
        <taxon>Chlamydomonadales</taxon>
        <taxon>Chlamydomonadaceae</taxon>
        <taxon>Chlamydomonas</taxon>
    </lineage>
</organism>
<dbReference type="PANTHER" id="PTHR43066">
    <property type="entry name" value="RHOMBOID-RELATED PROTEIN"/>
    <property type="match status" value="1"/>
</dbReference>
<dbReference type="STRING" id="3055.A8IYX5"/>